<protein>
    <submittedName>
        <fullName evidence="2">Uncharacterized protein</fullName>
    </submittedName>
</protein>
<keyword evidence="1" id="KW-0812">Transmembrane</keyword>
<sequence>MTVTPSQEESDHIHTKIVFCLVVVVAVALAAPQGSIADNLKTAIELQKTLSAGSSVQAQTPEERAKDYQTTAQSLDLTLNFIQQLASVWKNNADLIQQ</sequence>
<keyword evidence="1" id="KW-1133">Transmembrane helix</keyword>
<dbReference type="AlphaFoldDB" id="A0AAE1FVB0"/>
<evidence type="ECO:0000313" key="3">
    <source>
        <dbReference type="Proteomes" id="UP001286313"/>
    </source>
</evidence>
<reference evidence="2" key="1">
    <citation type="submission" date="2023-10" db="EMBL/GenBank/DDBJ databases">
        <title>Genome assemblies of two species of porcelain crab, Petrolisthes cinctipes and Petrolisthes manimaculis (Anomura: Porcellanidae).</title>
        <authorList>
            <person name="Angst P."/>
        </authorList>
    </citation>
    <scope>NUCLEOTIDE SEQUENCE</scope>
    <source>
        <strain evidence="2">PB745_01</strain>
        <tissue evidence="2">Gill</tissue>
    </source>
</reference>
<keyword evidence="1" id="KW-0472">Membrane</keyword>
<accession>A0AAE1FVB0</accession>
<evidence type="ECO:0000313" key="2">
    <source>
        <dbReference type="EMBL" id="KAK3881338.1"/>
    </source>
</evidence>
<gene>
    <name evidence="2" type="ORF">Pcinc_014210</name>
</gene>
<comment type="caution">
    <text evidence="2">The sequence shown here is derived from an EMBL/GenBank/DDBJ whole genome shotgun (WGS) entry which is preliminary data.</text>
</comment>
<evidence type="ECO:0000256" key="1">
    <source>
        <dbReference type="SAM" id="Phobius"/>
    </source>
</evidence>
<organism evidence="2 3">
    <name type="scientific">Petrolisthes cinctipes</name>
    <name type="common">Flat porcelain crab</name>
    <dbReference type="NCBI Taxonomy" id="88211"/>
    <lineage>
        <taxon>Eukaryota</taxon>
        <taxon>Metazoa</taxon>
        <taxon>Ecdysozoa</taxon>
        <taxon>Arthropoda</taxon>
        <taxon>Crustacea</taxon>
        <taxon>Multicrustacea</taxon>
        <taxon>Malacostraca</taxon>
        <taxon>Eumalacostraca</taxon>
        <taxon>Eucarida</taxon>
        <taxon>Decapoda</taxon>
        <taxon>Pleocyemata</taxon>
        <taxon>Anomura</taxon>
        <taxon>Galatheoidea</taxon>
        <taxon>Porcellanidae</taxon>
        <taxon>Petrolisthes</taxon>
    </lineage>
</organism>
<name>A0AAE1FVB0_PETCI</name>
<feature type="transmembrane region" description="Helical" evidence="1">
    <location>
        <begin position="12"/>
        <end position="31"/>
    </location>
</feature>
<dbReference type="Proteomes" id="UP001286313">
    <property type="component" value="Unassembled WGS sequence"/>
</dbReference>
<dbReference type="EMBL" id="JAWQEG010001227">
    <property type="protein sequence ID" value="KAK3881338.1"/>
    <property type="molecule type" value="Genomic_DNA"/>
</dbReference>
<keyword evidence="3" id="KW-1185">Reference proteome</keyword>
<proteinExistence type="predicted"/>